<dbReference type="PaxDb" id="7091-BGIBMGA009632-TA"/>
<protein>
    <submittedName>
        <fullName evidence="1">Chorion early A</fullName>
    </submittedName>
</protein>
<dbReference type="EnsemblMetazoa" id="XM_004933595.2">
    <property type="protein sequence ID" value="XP_004933652.1"/>
    <property type="gene ID" value="LOC101740951"/>
</dbReference>
<dbReference type="EMBL" id="AB999997">
    <property type="protein sequence ID" value="BAS21460.1"/>
    <property type="molecule type" value="Genomic_DNA"/>
</dbReference>
<keyword evidence="3" id="KW-1185">Reference proteome</keyword>
<dbReference type="Proteomes" id="UP000005204">
    <property type="component" value="Unassembled WGS sequence"/>
</dbReference>
<gene>
    <name evidence="1" type="primary">BmCho-93</name>
    <name evidence="2" type="synonym">101740951</name>
</gene>
<evidence type="ECO:0000313" key="1">
    <source>
        <dbReference type="EMBL" id="BAS21460.1"/>
    </source>
</evidence>
<reference evidence="2" key="3">
    <citation type="submission" date="2022-06" db="UniProtKB">
        <authorList>
            <consortium name="EnsemblMetazoa"/>
        </authorList>
    </citation>
    <scope>IDENTIFICATION</scope>
    <source>
        <strain evidence="2">p50T (Dazao)</strain>
    </source>
</reference>
<dbReference type="OrthoDB" id="7490938at2759"/>
<dbReference type="AlphaFoldDB" id="H9JJD1"/>
<name>H9JJD1_BOMMO</name>
<proteinExistence type="predicted"/>
<accession>H9JJD1</accession>
<reference evidence="3" key="1">
    <citation type="journal article" date="2008" name="Insect Biochem. Mol. Biol.">
        <title>The genome of a lepidopteran model insect, the silkworm Bombyx mori.</title>
        <authorList>
            <consortium name="International Silkworm Genome Consortium"/>
        </authorList>
    </citation>
    <scope>NUCLEOTIDE SEQUENCE [LARGE SCALE GENOMIC DNA]</scope>
    <source>
        <strain evidence="3">p50T</strain>
    </source>
</reference>
<dbReference type="HOGENOM" id="CLU_1587926_0_0_1"/>
<organism evidence="1">
    <name type="scientific">Bombyx mori</name>
    <name type="common">Silk moth</name>
    <dbReference type="NCBI Taxonomy" id="7091"/>
    <lineage>
        <taxon>Eukaryota</taxon>
        <taxon>Metazoa</taxon>
        <taxon>Ecdysozoa</taxon>
        <taxon>Arthropoda</taxon>
        <taxon>Hexapoda</taxon>
        <taxon>Insecta</taxon>
        <taxon>Pterygota</taxon>
        <taxon>Neoptera</taxon>
        <taxon>Endopterygota</taxon>
        <taxon>Lepidoptera</taxon>
        <taxon>Glossata</taxon>
        <taxon>Ditrysia</taxon>
        <taxon>Bombycoidea</taxon>
        <taxon>Bombycidae</taxon>
        <taxon>Bombycinae</taxon>
        <taxon>Bombyx</taxon>
    </lineage>
</organism>
<reference evidence="1" key="2">
    <citation type="journal article" date="2015" name="Sci. Data">
        <title>Construction, complete sequence, and annotation of a BAC contig covering the silkworm chorion locus.</title>
        <authorList>
            <person name="Chen Z."/>
            <person name="Nohata J."/>
            <person name="Guo H."/>
            <person name="Li S."/>
            <person name="Liu J."/>
            <person name="Guo Y."/>
            <person name="Yamamoto K."/>
            <person name="Kadono-Okuda K."/>
            <person name="Liu C."/>
            <person name="Arunkumar K.P."/>
            <person name="Nagaraju J."/>
            <person name="Zhang Y."/>
            <person name="Liu S."/>
            <person name="Labropoulou V."/>
            <person name="Swevers L."/>
            <person name="Tsitoura P."/>
            <person name="Iatrou K."/>
            <person name="Gopinathan K.P."/>
            <person name="Goldsmith M.R."/>
            <person name="Xia Q."/>
            <person name="Mita K."/>
        </authorList>
    </citation>
    <scope>NUCLEOTIDE SEQUENCE</scope>
</reference>
<evidence type="ECO:0000313" key="3">
    <source>
        <dbReference type="Proteomes" id="UP000005204"/>
    </source>
</evidence>
<evidence type="ECO:0000313" key="2">
    <source>
        <dbReference type="EnsemblMetazoa" id="XP_004933652.1"/>
    </source>
</evidence>
<sequence>MLGAFVPLITIQTVIEVCAGLNTFGYFPYYHGGHNFLGFGNIGFGSGNFGGLGYHNLIPNLAPTLAPASAPTVGPIYSPYGGYVGGGDCQTYDPVLQQNWSPIFSPFRGSGNGRLKVGGDLPVCGSSALAGQVPVVGTVQFSGTIPASGTVVITGTCSCGCSLPGIYY</sequence>
<dbReference type="InParanoid" id="H9JJD1"/>